<evidence type="ECO:0000256" key="6">
    <source>
        <dbReference type="ARBA" id="ARBA00022679"/>
    </source>
</evidence>
<evidence type="ECO:0000256" key="11">
    <source>
        <dbReference type="ARBA" id="ARBA00029774"/>
    </source>
</evidence>
<dbReference type="GO" id="GO:0006450">
    <property type="term" value="P:regulation of translational fidelity"/>
    <property type="evidence" value="ECO:0007669"/>
    <property type="project" value="TreeGrafter"/>
</dbReference>
<feature type="domain" description="YrdC-like" evidence="15">
    <location>
        <begin position="20"/>
        <end position="206"/>
    </location>
</feature>
<evidence type="ECO:0000256" key="2">
    <source>
        <dbReference type="ARBA" id="ARBA00007663"/>
    </source>
</evidence>
<dbReference type="SUPFAM" id="SSF55821">
    <property type="entry name" value="YrdC/RibB"/>
    <property type="match status" value="1"/>
</dbReference>
<dbReference type="Proteomes" id="UP000199337">
    <property type="component" value="Unassembled WGS sequence"/>
</dbReference>
<evidence type="ECO:0000256" key="7">
    <source>
        <dbReference type="ARBA" id="ARBA00022694"/>
    </source>
</evidence>
<evidence type="ECO:0000256" key="5">
    <source>
        <dbReference type="ARBA" id="ARBA00022490"/>
    </source>
</evidence>
<dbReference type="PANTHER" id="PTHR17490:SF16">
    <property type="entry name" value="THREONYLCARBAMOYL-AMP SYNTHASE"/>
    <property type="match status" value="1"/>
</dbReference>
<comment type="similarity">
    <text evidence="2 13">Belongs to the SUA5 family.</text>
</comment>
<gene>
    <name evidence="16" type="ORF">SAMN05660649_02951</name>
</gene>
<dbReference type="PROSITE" id="PS51163">
    <property type="entry name" value="YRDC"/>
    <property type="match status" value="1"/>
</dbReference>
<keyword evidence="8 13" id="KW-0548">Nucleotidyltransferase</keyword>
<keyword evidence="5 13" id="KW-0963">Cytoplasm</keyword>
<name>A0A1I2VDC4_9FIRM</name>
<protein>
    <recommendedName>
        <fullName evidence="4 13">Threonylcarbamoyl-AMP synthase</fullName>
        <shortName evidence="13">TC-AMP synthase</shortName>
        <ecNumber evidence="3 13">2.7.7.87</ecNumber>
    </recommendedName>
    <alternativeName>
        <fullName evidence="11 13">L-threonylcarbamoyladenylate synthase</fullName>
    </alternativeName>
</protein>
<keyword evidence="6 13" id="KW-0808">Transferase</keyword>
<evidence type="ECO:0000259" key="15">
    <source>
        <dbReference type="PROSITE" id="PS51163"/>
    </source>
</evidence>
<feature type="binding site" evidence="14">
    <location>
        <position position="202"/>
    </location>
    <ligand>
        <name>ATP</name>
        <dbReference type="ChEBI" id="CHEBI:30616"/>
    </ligand>
</feature>
<evidence type="ECO:0000256" key="8">
    <source>
        <dbReference type="ARBA" id="ARBA00022695"/>
    </source>
</evidence>
<dbReference type="STRING" id="341036.SAMN05660649_02951"/>
<evidence type="ECO:0000256" key="14">
    <source>
        <dbReference type="PIRSR" id="PIRSR004930-1"/>
    </source>
</evidence>
<dbReference type="GO" id="GO:0005524">
    <property type="term" value="F:ATP binding"/>
    <property type="evidence" value="ECO:0007669"/>
    <property type="project" value="UniProtKB-UniRule"/>
</dbReference>
<dbReference type="InterPro" id="IPR006070">
    <property type="entry name" value="Sua5-like_dom"/>
</dbReference>
<dbReference type="InterPro" id="IPR010923">
    <property type="entry name" value="T(6)A37_SUA5"/>
</dbReference>
<dbReference type="Pfam" id="PF01300">
    <property type="entry name" value="Sua5_yciO_yrdC"/>
    <property type="match status" value="1"/>
</dbReference>
<dbReference type="PANTHER" id="PTHR17490">
    <property type="entry name" value="SUA5"/>
    <property type="match status" value="1"/>
</dbReference>
<feature type="binding site" evidence="14">
    <location>
        <position position="128"/>
    </location>
    <ligand>
        <name>L-threonine</name>
        <dbReference type="ChEBI" id="CHEBI:57926"/>
    </ligand>
</feature>
<dbReference type="Pfam" id="PF03481">
    <property type="entry name" value="Sua5_C"/>
    <property type="match status" value="1"/>
</dbReference>
<evidence type="ECO:0000256" key="3">
    <source>
        <dbReference type="ARBA" id="ARBA00012584"/>
    </source>
</evidence>
<comment type="function">
    <text evidence="13">Required for the formation of a threonylcarbamoyl group on adenosine at position 37 (t(6)A37) in tRNAs that read codons beginning with adenine.</text>
</comment>
<dbReference type="InterPro" id="IPR038385">
    <property type="entry name" value="Sua5/YwlC_C"/>
</dbReference>
<dbReference type="InterPro" id="IPR017945">
    <property type="entry name" value="DHBP_synth_RibB-like_a/b_dom"/>
</dbReference>
<dbReference type="OrthoDB" id="9814580at2"/>
<dbReference type="Gene3D" id="3.90.870.10">
    <property type="entry name" value="DHBP synthase"/>
    <property type="match status" value="1"/>
</dbReference>
<dbReference type="GO" id="GO:0008033">
    <property type="term" value="P:tRNA processing"/>
    <property type="evidence" value="ECO:0007669"/>
    <property type="project" value="UniProtKB-KW"/>
</dbReference>
<organism evidence="16 17">
    <name type="scientific">Desulfotruncus arcticus DSM 17038</name>
    <dbReference type="NCBI Taxonomy" id="1121424"/>
    <lineage>
        <taxon>Bacteria</taxon>
        <taxon>Bacillati</taxon>
        <taxon>Bacillota</taxon>
        <taxon>Clostridia</taxon>
        <taxon>Eubacteriales</taxon>
        <taxon>Desulfallaceae</taxon>
        <taxon>Desulfotruncus</taxon>
    </lineage>
</organism>
<dbReference type="EC" id="2.7.7.87" evidence="3 13"/>
<evidence type="ECO:0000313" key="17">
    <source>
        <dbReference type="Proteomes" id="UP000199337"/>
    </source>
</evidence>
<accession>A0A1I2VDC4</accession>
<evidence type="ECO:0000256" key="13">
    <source>
        <dbReference type="PIRNR" id="PIRNR004930"/>
    </source>
</evidence>
<dbReference type="GO" id="GO:0000049">
    <property type="term" value="F:tRNA binding"/>
    <property type="evidence" value="ECO:0007669"/>
    <property type="project" value="TreeGrafter"/>
</dbReference>
<feature type="binding site" evidence="14">
    <location>
        <position position="74"/>
    </location>
    <ligand>
        <name>L-threonine</name>
        <dbReference type="ChEBI" id="CHEBI:57926"/>
    </ligand>
</feature>
<keyword evidence="7 13" id="KW-0819">tRNA processing</keyword>
<dbReference type="NCBIfam" id="TIGR00057">
    <property type="entry name" value="L-threonylcarbamoyladenylate synthase"/>
    <property type="match status" value="1"/>
</dbReference>
<feature type="binding site" evidence="14">
    <location>
        <position position="69"/>
    </location>
    <ligand>
        <name>ATP</name>
        <dbReference type="ChEBI" id="CHEBI:30616"/>
    </ligand>
</feature>
<feature type="binding site" evidence="14">
    <location>
        <position position="65"/>
    </location>
    <ligand>
        <name>ATP</name>
        <dbReference type="ChEBI" id="CHEBI:30616"/>
    </ligand>
</feature>
<dbReference type="AlphaFoldDB" id="A0A1I2VDC4"/>
<proteinExistence type="inferred from homology"/>
<dbReference type="RefSeq" id="WP_092472147.1">
    <property type="nucleotide sequence ID" value="NZ_FOOX01000011.1"/>
</dbReference>
<sequence>MEHCQRPTRLLAVDPNNPEAGLVQAAAEVLREGGLVAFPTETVYGLGANALDSRAVKEIFTAKGRPADNPLIVHISKPEAIANYIKVIPPVTKQLAERFWPGPLTLVLKGANSFPREVTGGLATVAFRVPAHPVALALIEAAGVPVAAPSANASGRPSPTTARHVIEDLSGRIDLVLDAGPAGVGVESTVLDLTGGLPVILRPGGVTLRELEEVLGPVAIDPAVHGGRVEKPRSPGMKYMHYAPRAPLLLFEGANMKDLAGCILAEAERLKARGLRVGILTYEDTARIYAGRGYDIVLAGSSSNPGTVAAALYDSLRRFDRLGVDRILAQGIAREGVGLAVMNRLIRAAGGKVVTV</sequence>
<dbReference type="GO" id="GO:0005737">
    <property type="term" value="C:cytoplasm"/>
    <property type="evidence" value="ECO:0007669"/>
    <property type="project" value="UniProtKB-SubCell"/>
</dbReference>
<dbReference type="GO" id="GO:0003725">
    <property type="term" value="F:double-stranded RNA binding"/>
    <property type="evidence" value="ECO:0007669"/>
    <property type="project" value="UniProtKB-UniRule"/>
</dbReference>
<evidence type="ECO:0000313" key="16">
    <source>
        <dbReference type="EMBL" id="SFG87160.1"/>
    </source>
</evidence>
<feature type="binding site" evidence="14">
    <location>
        <position position="242"/>
    </location>
    <ligand>
        <name>ATP</name>
        <dbReference type="ChEBI" id="CHEBI:30616"/>
    </ligand>
</feature>
<keyword evidence="17" id="KW-1185">Reference proteome</keyword>
<keyword evidence="10 13" id="KW-0067">ATP-binding</keyword>
<dbReference type="EMBL" id="FOOX01000011">
    <property type="protein sequence ID" value="SFG87160.1"/>
    <property type="molecule type" value="Genomic_DNA"/>
</dbReference>
<feature type="binding site" evidence="14">
    <location>
        <position position="188"/>
    </location>
    <ligand>
        <name>L-threonine</name>
        <dbReference type="ChEBI" id="CHEBI:57926"/>
    </ligand>
</feature>
<feature type="binding site" evidence="14">
    <location>
        <position position="148"/>
    </location>
    <ligand>
        <name>L-threonine</name>
        <dbReference type="ChEBI" id="CHEBI:57926"/>
    </ligand>
</feature>
<dbReference type="FunFam" id="3.90.870.10:FF:000008">
    <property type="entry name" value="Threonylcarbamoyl-AMP synthase"/>
    <property type="match status" value="1"/>
</dbReference>
<dbReference type="GO" id="GO:0061710">
    <property type="term" value="F:L-threonylcarbamoyladenylate synthase"/>
    <property type="evidence" value="ECO:0007669"/>
    <property type="project" value="UniProtKB-EC"/>
</dbReference>
<comment type="subcellular location">
    <subcellularLocation>
        <location evidence="1 13">Cytoplasm</location>
    </subcellularLocation>
</comment>
<evidence type="ECO:0000256" key="9">
    <source>
        <dbReference type="ARBA" id="ARBA00022741"/>
    </source>
</evidence>
<evidence type="ECO:0000256" key="4">
    <source>
        <dbReference type="ARBA" id="ARBA00015492"/>
    </source>
</evidence>
<evidence type="ECO:0000256" key="1">
    <source>
        <dbReference type="ARBA" id="ARBA00004496"/>
    </source>
</evidence>
<dbReference type="PIRSF" id="PIRSF004930">
    <property type="entry name" value="Tln_factor_SUA5"/>
    <property type="match status" value="1"/>
</dbReference>
<evidence type="ECO:0000256" key="10">
    <source>
        <dbReference type="ARBA" id="ARBA00022840"/>
    </source>
</evidence>
<keyword evidence="9 13" id="KW-0547">Nucleotide-binding</keyword>
<feature type="binding site" evidence="14">
    <location>
        <position position="150"/>
    </location>
    <ligand>
        <name>ATP</name>
        <dbReference type="ChEBI" id="CHEBI:30616"/>
    </ligand>
</feature>
<feature type="binding site" evidence="14">
    <location>
        <position position="158"/>
    </location>
    <ligand>
        <name>ATP</name>
        <dbReference type="ChEBI" id="CHEBI:30616"/>
    </ligand>
</feature>
<comment type="catalytic activity">
    <reaction evidence="12 13">
        <text>L-threonine + hydrogencarbonate + ATP = L-threonylcarbamoyladenylate + diphosphate + H2O</text>
        <dbReference type="Rhea" id="RHEA:36407"/>
        <dbReference type="ChEBI" id="CHEBI:15377"/>
        <dbReference type="ChEBI" id="CHEBI:17544"/>
        <dbReference type="ChEBI" id="CHEBI:30616"/>
        <dbReference type="ChEBI" id="CHEBI:33019"/>
        <dbReference type="ChEBI" id="CHEBI:57926"/>
        <dbReference type="ChEBI" id="CHEBI:73682"/>
        <dbReference type="EC" id="2.7.7.87"/>
    </reaction>
</comment>
<dbReference type="InterPro" id="IPR005145">
    <property type="entry name" value="Sua5_C"/>
</dbReference>
<reference evidence="17" key="1">
    <citation type="submission" date="2016-10" db="EMBL/GenBank/DDBJ databases">
        <authorList>
            <person name="Varghese N."/>
            <person name="Submissions S."/>
        </authorList>
    </citation>
    <scope>NUCLEOTIDE SEQUENCE [LARGE SCALE GENOMIC DNA]</scope>
    <source>
        <strain evidence="17">DSM 17038</strain>
    </source>
</reference>
<dbReference type="InterPro" id="IPR050156">
    <property type="entry name" value="TC-AMP_synthase_SUA5"/>
</dbReference>
<feature type="binding site" evidence="14">
    <location>
        <position position="42"/>
    </location>
    <ligand>
        <name>L-threonine</name>
        <dbReference type="ChEBI" id="CHEBI:57926"/>
    </ligand>
</feature>
<feature type="binding site" evidence="14">
    <location>
        <position position="124"/>
    </location>
    <ligand>
        <name>ATP</name>
        <dbReference type="ChEBI" id="CHEBI:30616"/>
    </ligand>
</feature>
<evidence type="ECO:0000256" key="12">
    <source>
        <dbReference type="ARBA" id="ARBA00048366"/>
    </source>
</evidence>
<dbReference type="Gene3D" id="3.40.50.11030">
    <property type="entry name" value="Threonylcarbamoyl-AMP synthase, C-terminal domain"/>
    <property type="match status" value="1"/>
</dbReference>